<evidence type="ECO:0000256" key="1">
    <source>
        <dbReference type="SAM" id="SignalP"/>
    </source>
</evidence>
<dbReference type="Gene3D" id="2.120.10.30">
    <property type="entry name" value="TolB, C-terminal domain"/>
    <property type="match status" value="1"/>
</dbReference>
<dbReference type="SUPFAM" id="SSF63829">
    <property type="entry name" value="Calcium-dependent phosphotriesterase"/>
    <property type="match status" value="1"/>
</dbReference>
<dbReference type="NCBIfam" id="NF033206">
    <property type="entry name" value="ScyE_fam"/>
    <property type="match status" value="1"/>
</dbReference>
<dbReference type="InterPro" id="IPR048031">
    <property type="entry name" value="ScyD/ScyE-like"/>
</dbReference>
<gene>
    <name evidence="2" type="ORF">NQV15_00805</name>
</gene>
<sequence length="393" mass="40542">MNRSSKTLLAASCATLLAGGLIGASPAAAGGRHHHHPAPQTPAARTIAEGLFTPLSLAIDQRGRALVAQNFAGELLRITPDGQRSTIATAPTPGDELGAVSTRGRTTYYATTSGMGSPAPTAKLYAQRAGGAGRQIADLRAFEATRNPDRGTTYGFRDLPQSCSAQFPADNPASYTGLVDSHPYATSVARDKVYVADAAANAILSVRTGKRRMATPKVVAVLPAIPSIATAEVVADQGLPPCATGHTYWFEPVPTDVEQGRDGWLYVTSLPGGPEDASLGARGAVFKVNPHSGAVRRVAGGFVGAVNLALGPDGTIAVAELFGGDDGSGQVTLVKPGSNRRTVLPLPAPGAVEWVSSRWSSKLYVTTDAFGPAGPAPTGKLQVLDMAGSRHRH</sequence>
<keyword evidence="1" id="KW-0732">Signal</keyword>
<feature type="signal peptide" evidence="1">
    <location>
        <begin position="1"/>
        <end position="29"/>
    </location>
</feature>
<keyword evidence="3" id="KW-1185">Reference proteome</keyword>
<dbReference type="Proteomes" id="UP001316184">
    <property type="component" value="Chromosome"/>
</dbReference>
<dbReference type="RefSeq" id="WP_232402911.1">
    <property type="nucleotide sequence ID" value="NZ_CP102173.1"/>
</dbReference>
<name>A0ABY5M7R8_9ACTN</name>
<evidence type="ECO:0000313" key="3">
    <source>
        <dbReference type="Proteomes" id="UP001316184"/>
    </source>
</evidence>
<accession>A0ABY5M7R8</accession>
<dbReference type="InterPro" id="IPR011042">
    <property type="entry name" value="6-blade_b-propeller_TolB-like"/>
</dbReference>
<reference evidence="2 3" key="1">
    <citation type="submission" date="2022-08" db="EMBL/GenBank/DDBJ databases">
        <title>novel species in genus Aeromicrobium.</title>
        <authorList>
            <person name="Ye L."/>
        </authorList>
    </citation>
    <scope>NUCLEOTIDE SEQUENCE [LARGE SCALE GENOMIC DNA]</scope>
    <source>
        <strain evidence="3">zg-Y1379</strain>
    </source>
</reference>
<evidence type="ECO:0000313" key="2">
    <source>
        <dbReference type="EMBL" id="UUP13882.1"/>
    </source>
</evidence>
<proteinExistence type="predicted"/>
<organism evidence="2 3">
    <name type="scientific">Aeromicrobium wangtongii</name>
    <dbReference type="NCBI Taxonomy" id="2969247"/>
    <lineage>
        <taxon>Bacteria</taxon>
        <taxon>Bacillati</taxon>
        <taxon>Actinomycetota</taxon>
        <taxon>Actinomycetes</taxon>
        <taxon>Propionibacteriales</taxon>
        <taxon>Nocardioidaceae</taxon>
        <taxon>Aeromicrobium</taxon>
    </lineage>
</organism>
<feature type="chain" id="PRO_5047429824" evidence="1">
    <location>
        <begin position="30"/>
        <end position="393"/>
    </location>
</feature>
<protein>
    <submittedName>
        <fullName evidence="2">ScyD/ScyE family protein</fullName>
    </submittedName>
</protein>
<dbReference type="EMBL" id="CP102173">
    <property type="protein sequence ID" value="UUP13882.1"/>
    <property type="molecule type" value="Genomic_DNA"/>
</dbReference>